<feature type="non-terminal residue" evidence="2">
    <location>
        <position position="32"/>
    </location>
</feature>
<comment type="caution">
    <text evidence="2">The sequence shown here is derived from an EMBL/GenBank/DDBJ whole genome shotgun (WGS) entry which is preliminary data.</text>
</comment>
<organism evidence="2 3">
    <name type="scientific">Nephila pilipes</name>
    <name type="common">Giant wood spider</name>
    <name type="synonym">Nephila maculata</name>
    <dbReference type="NCBI Taxonomy" id="299642"/>
    <lineage>
        <taxon>Eukaryota</taxon>
        <taxon>Metazoa</taxon>
        <taxon>Ecdysozoa</taxon>
        <taxon>Arthropoda</taxon>
        <taxon>Chelicerata</taxon>
        <taxon>Arachnida</taxon>
        <taxon>Araneae</taxon>
        <taxon>Araneomorphae</taxon>
        <taxon>Entelegynae</taxon>
        <taxon>Araneoidea</taxon>
        <taxon>Nephilidae</taxon>
        <taxon>Nephila</taxon>
    </lineage>
</organism>
<evidence type="ECO:0000313" key="3">
    <source>
        <dbReference type="Proteomes" id="UP000887013"/>
    </source>
</evidence>
<feature type="region of interest" description="Disordered" evidence="1">
    <location>
        <begin position="1"/>
        <end position="32"/>
    </location>
</feature>
<dbReference type="Proteomes" id="UP000887013">
    <property type="component" value="Unassembled WGS sequence"/>
</dbReference>
<sequence length="32" mass="3264">MNGGACTPTSSRLAPHTSVGPHDTWVSPAAEK</sequence>
<gene>
    <name evidence="2" type="ORF">NPIL_4651</name>
</gene>
<evidence type="ECO:0000313" key="2">
    <source>
        <dbReference type="EMBL" id="GFU44632.1"/>
    </source>
</evidence>
<accession>A0A8X6QZ43</accession>
<name>A0A8X6QZ43_NEPPI</name>
<protein>
    <submittedName>
        <fullName evidence="2">Uncharacterized protein</fullName>
    </submittedName>
</protein>
<reference evidence="2" key="1">
    <citation type="submission" date="2020-08" db="EMBL/GenBank/DDBJ databases">
        <title>Multicomponent nature underlies the extraordinary mechanical properties of spider dragline silk.</title>
        <authorList>
            <person name="Kono N."/>
            <person name="Nakamura H."/>
            <person name="Mori M."/>
            <person name="Yoshida Y."/>
            <person name="Ohtoshi R."/>
            <person name="Malay A.D."/>
            <person name="Moran D.A.P."/>
            <person name="Tomita M."/>
            <person name="Numata K."/>
            <person name="Arakawa K."/>
        </authorList>
    </citation>
    <scope>NUCLEOTIDE SEQUENCE</scope>
</reference>
<keyword evidence="3" id="KW-1185">Reference proteome</keyword>
<proteinExistence type="predicted"/>
<dbReference type="EMBL" id="BMAW01036577">
    <property type="protein sequence ID" value="GFU44632.1"/>
    <property type="molecule type" value="Genomic_DNA"/>
</dbReference>
<evidence type="ECO:0000256" key="1">
    <source>
        <dbReference type="SAM" id="MobiDB-lite"/>
    </source>
</evidence>
<dbReference type="AlphaFoldDB" id="A0A8X6QZ43"/>